<evidence type="ECO:0000313" key="4">
    <source>
        <dbReference type="EMBL" id="CUF64151.1"/>
    </source>
</evidence>
<dbReference type="GO" id="GO:0051131">
    <property type="term" value="P:chaperone-mediated protein complex assembly"/>
    <property type="evidence" value="ECO:0007669"/>
    <property type="project" value="TreeGrafter"/>
</dbReference>
<dbReference type="PANTHER" id="PTHR21431">
    <property type="entry name" value="PREFOLDIN SUBUNIT 6"/>
    <property type="match status" value="1"/>
</dbReference>
<dbReference type="Proteomes" id="UP000051952">
    <property type="component" value="Unassembled WGS sequence"/>
</dbReference>
<evidence type="ECO:0000313" key="5">
    <source>
        <dbReference type="Proteomes" id="UP000051952"/>
    </source>
</evidence>
<dbReference type="GO" id="GO:0005737">
    <property type="term" value="C:cytoplasm"/>
    <property type="evidence" value="ECO:0007669"/>
    <property type="project" value="TreeGrafter"/>
</dbReference>
<dbReference type="VEuPathDB" id="TriTrypDB:BSAL_64325"/>
<feature type="coiled-coil region" evidence="3">
    <location>
        <begin position="101"/>
        <end position="135"/>
    </location>
</feature>
<name>A0A0S4INB7_BODSA</name>
<dbReference type="GO" id="GO:0006457">
    <property type="term" value="P:protein folding"/>
    <property type="evidence" value="ECO:0007669"/>
    <property type="project" value="InterPro"/>
</dbReference>
<dbReference type="InterPro" id="IPR002777">
    <property type="entry name" value="PFD_beta-like"/>
</dbReference>
<dbReference type="OMA" id="VQTEFAQ"/>
<evidence type="ECO:0000256" key="3">
    <source>
        <dbReference type="SAM" id="Coils"/>
    </source>
</evidence>
<evidence type="ECO:0000256" key="1">
    <source>
        <dbReference type="ARBA" id="ARBA00008045"/>
    </source>
</evidence>
<comment type="similarity">
    <text evidence="1">Belongs to the prefoldin subunit beta family.</text>
</comment>
<keyword evidence="2" id="KW-0143">Chaperone</keyword>
<dbReference type="EMBL" id="CYKH01000375">
    <property type="protein sequence ID" value="CUF64151.1"/>
    <property type="molecule type" value="Genomic_DNA"/>
</dbReference>
<protein>
    <submittedName>
        <fullName evidence="4">Prefoldin-like protein, putative</fullName>
    </submittedName>
</protein>
<dbReference type="Pfam" id="PF01920">
    <property type="entry name" value="Prefoldin_2"/>
    <property type="match status" value="1"/>
</dbReference>
<keyword evidence="3" id="KW-0175">Coiled coil</keyword>
<dbReference type="CDD" id="cd23161">
    <property type="entry name" value="Prefoldin_6"/>
    <property type="match status" value="1"/>
</dbReference>
<dbReference type="Gene3D" id="1.10.287.370">
    <property type="match status" value="1"/>
</dbReference>
<gene>
    <name evidence="4" type="ORF">BSAL_64325</name>
</gene>
<proteinExistence type="inferred from homology"/>
<organism evidence="4 5">
    <name type="scientific">Bodo saltans</name>
    <name type="common">Flagellated protozoan</name>
    <dbReference type="NCBI Taxonomy" id="75058"/>
    <lineage>
        <taxon>Eukaryota</taxon>
        <taxon>Discoba</taxon>
        <taxon>Euglenozoa</taxon>
        <taxon>Kinetoplastea</taxon>
        <taxon>Metakinetoplastina</taxon>
        <taxon>Eubodonida</taxon>
        <taxon>Bodonidae</taxon>
        <taxon>Bodo</taxon>
    </lineage>
</organism>
<dbReference type="GO" id="GO:0051082">
    <property type="term" value="F:unfolded protein binding"/>
    <property type="evidence" value="ECO:0007669"/>
    <property type="project" value="InterPro"/>
</dbReference>
<dbReference type="GO" id="GO:0016272">
    <property type="term" value="C:prefoldin complex"/>
    <property type="evidence" value="ECO:0007669"/>
    <property type="project" value="InterPro"/>
</dbReference>
<accession>A0A0S4INB7</accession>
<evidence type="ECO:0000256" key="2">
    <source>
        <dbReference type="ARBA" id="ARBA00023186"/>
    </source>
</evidence>
<dbReference type="FunFam" id="1.10.287.370:FF:000003">
    <property type="entry name" value="Prefoldin subunit 6"/>
    <property type="match status" value="1"/>
</dbReference>
<dbReference type="GO" id="GO:0051087">
    <property type="term" value="F:protein-folding chaperone binding"/>
    <property type="evidence" value="ECO:0007669"/>
    <property type="project" value="TreeGrafter"/>
</dbReference>
<sequence>MAVAIHPDIRAMYEEVQKHLAEMKGLQQKKSKCVESRHQLESQKTENELVREELYHLEDGAGVYKLIGPVLVSQDASDAKMIVEKRLEYITGEMKRTDVTIDDFEKKEESERIKIIDLQRRMQERQNQIVAAQQRQ</sequence>
<dbReference type="PANTHER" id="PTHR21431:SF0">
    <property type="entry name" value="PREFOLDIN SUBUNIT 6"/>
    <property type="match status" value="1"/>
</dbReference>
<dbReference type="AlphaFoldDB" id="A0A0S4INB7"/>
<dbReference type="SUPFAM" id="SSF46579">
    <property type="entry name" value="Prefoldin"/>
    <property type="match status" value="1"/>
</dbReference>
<reference evidence="5" key="1">
    <citation type="submission" date="2015-09" db="EMBL/GenBank/DDBJ databases">
        <authorList>
            <consortium name="Pathogen Informatics"/>
        </authorList>
    </citation>
    <scope>NUCLEOTIDE SEQUENCE [LARGE SCALE GENOMIC DNA]</scope>
    <source>
        <strain evidence="5">Lake Konstanz</strain>
    </source>
</reference>
<dbReference type="OrthoDB" id="248120at2759"/>
<dbReference type="InterPro" id="IPR009053">
    <property type="entry name" value="Prefoldin"/>
</dbReference>
<keyword evidence="5" id="KW-1185">Reference proteome</keyword>